<keyword evidence="6" id="KW-1185">Reference proteome</keyword>
<dbReference type="PROSITE" id="PS01124">
    <property type="entry name" value="HTH_ARAC_FAMILY_2"/>
    <property type="match status" value="1"/>
</dbReference>
<name>A0A0L8ANP1_9BACT</name>
<reference evidence="6" key="1">
    <citation type="submission" date="2014-11" db="EMBL/GenBank/DDBJ databases">
        <title>Genome sequencing of Roseivirga sp. D-25.</title>
        <authorList>
            <person name="Selvaratnam C."/>
            <person name="Thevarajoo S."/>
            <person name="Goh K.M."/>
            <person name="Eee R."/>
            <person name="Chan K.-G."/>
            <person name="Chong C.S."/>
        </authorList>
    </citation>
    <scope>NUCLEOTIDE SEQUENCE [LARGE SCALE GENOMIC DNA]</scope>
    <source>
        <strain evidence="6">D-25</strain>
    </source>
</reference>
<evidence type="ECO:0000256" key="1">
    <source>
        <dbReference type="ARBA" id="ARBA00023015"/>
    </source>
</evidence>
<evidence type="ECO:0000256" key="2">
    <source>
        <dbReference type="ARBA" id="ARBA00023125"/>
    </source>
</evidence>
<comment type="caution">
    <text evidence="5">The sequence shown here is derived from an EMBL/GenBank/DDBJ whole genome shotgun (WGS) entry which is preliminary data.</text>
</comment>
<dbReference type="PANTHER" id="PTHR46796:SF13">
    <property type="entry name" value="HTH-TYPE TRANSCRIPTIONAL ACTIVATOR RHAS"/>
    <property type="match status" value="1"/>
</dbReference>
<dbReference type="RefSeq" id="WP_053222526.1">
    <property type="nucleotide sequence ID" value="NZ_JSVA01000005.1"/>
</dbReference>
<accession>A0A0L8ANP1</accession>
<dbReference type="GO" id="GO:0043565">
    <property type="term" value="F:sequence-specific DNA binding"/>
    <property type="evidence" value="ECO:0007669"/>
    <property type="project" value="InterPro"/>
</dbReference>
<keyword evidence="2" id="KW-0238">DNA-binding</keyword>
<dbReference type="InterPro" id="IPR046532">
    <property type="entry name" value="DUF6597"/>
</dbReference>
<dbReference type="SMART" id="SM00342">
    <property type="entry name" value="HTH_ARAC"/>
    <property type="match status" value="1"/>
</dbReference>
<dbReference type="AlphaFoldDB" id="A0A0L8ANP1"/>
<keyword evidence="3" id="KW-0804">Transcription</keyword>
<protein>
    <submittedName>
        <fullName evidence="5">AraC family transcriptional regulator</fullName>
    </submittedName>
</protein>
<dbReference type="Proteomes" id="UP000036908">
    <property type="component" value="Unassembled WGS sequence"/>
</dbReference>
<organism evidence="5 6">
    <name type="scientific">Roseivirga seohaensis subsp. aquiponti</name>
    <dbReference type="NCBI Taxonomy" id="1566026"/>
    <lineage>
        <taxon>Bacteria</taxon>
        <taxon>Pseudomonadati</taxon>
        <taxon>Bacteroidota</taxon>
        <taxon>Cytophagia</taxon>
        <taxon>Cytophagales</taxon>
        <taxon>Roseivirgaceae</taxon>
        <taxon>Roseivirga</taxon>
    </lineage>
</organism>
<dbReference type="InterPro" id="IPR018060">
    <property type="entry name" value="HTH_AraC"/>
</dbReference>
<dbReference type="Gene3D" id="1.10.10.60">
    <property type="entry name" value="Homeodomain-like"/>
    <property type="match status" value="1"/>
</dbReference>
<evidence type="ECO:0000259" key="4">
    <source>
        <dbReference type="PROSITE" id="PS01124"/>
    </source>
</evidence>
<sequence length="254" mass="29131">MQYQVLSPDGELKDIISHFWVGTWNPEYQSPNSSYYIIANSLTEITFAFESDAPRSKLLFSVVQGHTNTPNQFPVNGFYHLIGVSIYSYAIPNLFNISASELNNQFISLNTFLGSEGAILTEKVALATSTKERISVITRFFKSLIEKHWYKDKLITNAIQEIKKCNGNTKISKLASDFCISQKQFERRFKEFSGFNPKMYSRIIRFESIIRKSNSQSVLEEAAYTNGYYDQAHFIHDFKAFTGFNPSDFYKLGS</sequence>
<evidence type="ECO:0000313" key="6">
    <source>
        <dbReference type="Proteomes" id="UP000036908"/>
    </source>
</evidence>
<evidence type="ECO:0000313" key="5">
    <source>
        <dbReference type="EMBL" id="KOF03840.1"/>
    </source>
</evidence>
<dbReference type="GO" id="GO:0003700">
    <property type="term" value="F:DNA-binding transcription factor activity"/>
    <property type="evidence" value="ECO:0007669"/>
    <property type="project" value="InterPro"/>
</dbReference>
<keyword evidence="1" id="KW-0805">Transcription regulation</keyword>
<dbReference type="Pfam" id="PF12833">
    <property type="entry name" value="HTH_18"/>
    <property type="match status" value="1"/>
</dbReference>
<feature type="domain" description="HTH araC/xylS-type" evidence="4">
    <location>
        <begin position="152"/>
        <end position="252"/>
    </location>
</feature>
<dbReference type="PATRIC" id="fig|1566026.4.peg.2744"/>
<dbReference type="OrthoDB" id="635259at2"/>
<dbReference type="Pfam" id="PF20240">
    <property type="entry name" value="DUF6597"/>
    <property type="match status" value="1"/>
</dbReference>
<dbReference type="PANTHER" id="PTHR46796">
    <property type="entry name" value="HTH-TYPE TRANSCRIPTIONAL ACTIVATOR RHAS-RELATED"/>
    <property type="match status" value="1"/>
</dbReference>
<dbReference type="EMBL" id="JSVA01000005">
    <property type="protein sequence ID" value="KOF03840.1"/>
    <property type="molecule type" value="Genomic_DNA"/>
</dbReference>
<dbReference type="InterPro" id="IPR050204">
    <property type="entry name" value="AraC_XylS_family_regulators"/>
</dbReference>
<evidence type="ECO:0000256" key="3">
    <source>
        <dbReference type="ARBA" id="ARBA00023163"/>
    </source>
</evidence>
<gene>
    <name evidence="5" type="ORF">OB69_04610</name>
</gene>
<proteinExistence type="predicted"/>